<organism evidence="1 2">
    <name type="scientific">Rattus norvegicus</name>
    <name type="common">Rat</name>
    <dbReference type="NCBI Taxonomy" id="10116"/>
    <lineage>
        <taxon>Eukaryota</taxon>
        <taxon>Metazoa</taxon>
        <taxon>Chordata</taxon>
        <taxon>Craniata</taxon>
        <taxon>Vertebrata</taxon>
        <taxon>Euteleostomi</taxon>
        <taxon>Mammalia</taxon>
        <taxon>Eutheria</taxon>
        <taxon>Euarchontoglires</taxon>
        <taxon>Glires</taxon>
        <taxon>Rodentia</taxon>
        <taxon>Myomorpha</taxon>
        <taxon>Muroidea</taxon>
        <taxon>Muridae</taxon>
        <taxon>Murinae</taxon>
        <taxon>Rattus</taxon>
    </lineage>
</organism>
<dbReference type="EMBL" id="CH474187">
    <property type="protein sequence ID" value="EDL82818.1"/>
    <property type="molecule type" value="Genomic_DNA"/>
</dbReference>
<name>A6KUL2_RAT</name>
<evidence type="ECO:0000313" key="2">
    <source>
        <dbReference type="Proteomes" id="UP000234681"/>
    </source>
</evidence>
<proteinExistence type="predicted"/>
<gene>
    <name evidence="1" type="ORF">rCG_56790</name>
</gene>
<protein>
    <submittedName>
        <fullName evidence="1">RCG56790</fullName>
    </submittedName>
</protein>
<reference evidence="2" key="1">
    <citation type="submission" date="2005-06" db="EMBL/GenBank/DDBJ databases">
        <authorList>
            <person name="Mural R.J."/>
            <person name="Li P.W."/>
            <person name="Adams M.D."/>
            <person name="Amanatides P.G."/>
            <person name="Baden-Tillson H."/>
            <person name="Barnstead M."/>
            <person name="Chin S.H."/>
            <person name="Dew I."/>
            <person name="Evans C.A."/>
            <person name="Ferriera S."/>
            <person name="Flanigan M."/>
            <person name="Fosler C."/>
            <person name="Glodek A."/>
            <person name="Gu Z."/>
            <person name="Holt R.A."/>
            <person name="Jennings D."/>
            <person name="Kraft C.L."/>
            <person name="Lu F."/>
            <person name="Nguyen T."/>
            <person name="Nusskern D.R."/>
            <person name="Pfannkoch C.M."/>
            <person name="Sitter C."/>
            <person name="Sutton G.G."/>
            <person name="Venter J.C."/>
            <person name="Wang Z."/>
            <person name="Woodage T."/>
            <person name="Zheng X.H."/>
            <person name="Zhong F."/>
        </authorList>
    </citation>
    <scope>NUCLEOTIDE SEQUENCE [LARGE SCALE GENOMIC DNA]</scope>
    <source>
        <strain>BN</strain>
        <strain evidence="2">Sprague-Dawley</strain>
    </source>
</reference>
<accession>A6KUL2</accession>
<evidence type="ECO:0000313" key="1">
    <source>
        <dbReference type="EMBL" id="EDL82818.1"/>
    </source>
</evidence>
<dbReference type="Proteomes" id="UP000234681">
    <property type="component" value="Unassembled WGS sequence"/>
</dbReference>
<dbReference type="AlphaFoldDB" id="A6KUL2"/>
<sequence>MSAGASVHSVICWDFKWGLGATNQLASDLSQARFLSPFLQLLNLAVNFVSFCLRI</sequence>